<dbReference type="PANTHER" id="PTHR48446">
    <property type="entry name" value="DNA-DIRECTED RNA POLYMERASE SUBUNIT BETA' N-TERMINAL SECTION"/>
    <property type="match status" value="1"/>
</dbReference>
<evidence type="ECO:0000259" key="8">
    <source>
        <dbReference type="Pfam" id="PF04998"/>
    </source>
</evidence>
<dbReference type="InParanoid" id="A0A061GYE8"/>
<evidence type="ECO:0000256" key="3">
    <source>
        <dbReference type="ARBA" id="ARBA00022679"/>
    </source>
</evidence>
<dbReference type="Pfam" id="PF05000">
    <property type="entry name" value="RNA_pol_Rpb1_4"/>
    <property type="match status" value="1"/>
</dbReference>
<keyword evidence="2 10" id="KW-0240">DNA-directed RNA polymerase</keyword>
<dbReference type="PANTHER" id="PTHR48446:SF1">
    <property type="entry name" value="DNA-DIRECTED RNA POLYMERASE SUBUNIT BETA' N-TERMINAL SECTION"/>
    <property type="match status" value="1"/>
</dbReference>
<dbReference type="Pfam" id="PF04998">
    <property type="entry name" value="RNA_pol_Rpb1_5"/>
    <property type="match status" value="1"/>
</dbReference>
<dbReference type="InterPro" id="IPR038120">
    <property type="entry name" value="Rpb1_funnel_sf"/>
</dbReference>
<evidence type="ECO:0000256" key="2">
    <source>
        <dbReference type="ARBA" id="ARBA00022478"/>
    </source>
</evidence>
<keyword evidence="4" id="KW-0548">Nucleotidyltransferase</keyword>
<keyword evidence="6" id="KW-0862">Zinc</keyword>
<evidence type="ECO:0000313" key="10">
    <source>
        <dbReference type="EMBL" id="EOY34232.1"/>
    </source>
</evidence>
<keyword evidence="3" id="KW-0808">Transferase</keyword>
<evidence type="ECO:0000256" key="1">
    <source>
        <dbReference type="ARBA" id="ARBA00012418"/>
    </source>
</evidence>
<dbReference type="HOGENOM" id="CLU_1362530_0_0_1"/>
<name>A0A061GYE8_THECC</name>
<dbReference type="GO" id="GO:0046872">
    <property type="term" value="F:metal ion binding"/>
    <property type="evidence" value="ECO:0007669"/>
    <property type="project" value="UniProtKB-KW"/>
</dbReference>
<evidence type="ECO:0000256" key="7">
    <source>
        <dbReference type="ARBA" id="ARBA00023163"/>
    </source>
</evidence>
<dbReference type="InterPro" id="IPR007081">
    <property type="entry name" value="RNA_pol_Rpb1_5"/>
</dbReference>
<dbReference type="SUPFAM" id="SSF64484">
    <property type="entry name" value="beta and beta-prime subunits of DNA dependent RNA-polymerase"/>
    <property type="match status" value="1"/>
</dbReference>
<evidence type="ECO:0000256" key="5">
    <source>
        <dbReference type="ARBA" id="ARBA00022723"/>
    </source>
</evidence>
<dbReference type="GO" id="GO:0003899">
    <property type="term" value="F:DNA-directed RNA polymerase activity"/>
    <property type="evidence" value="ECO:0007669"/>
    <property type="project" value="UniProtKB-EC"/>
</dbReference>
<sequence>MVNEGKLEPKPGCDAAQTLEANVCMKELHWRNSPLIMSQCGSKGSAINISQMIACVGQQSVGGCRAPNGFIDSSLPHFHRGLKTPAHGTPSIMGIEGIDGRRTWSNHVMEMEQILGIEAARKCIIDEIAQTVEHHGMTIDRRHMMLLGDVMTFRGEVFGITRFGIQKMDKSILMLASFERTADHLFNAAVNGRHDKNEGVT</sequence>
<proteinExistence type="predicted"/>
<dbReference type="EC" id="2.7.7.6" evidence="1"/>
<dbReference type="AlphaFoldDB" id="A0A061GYE8"/>
<dbReference type="InterPro" id="IPR015700">
    <property type="entry name" value="RPC1"/>
</dbReference>
<evidence type="ECO:0000256" key="6">
    <source>
        <dbReference type="ARBA" id="ARBA00022833"/>
    </source>
</evidence>
<feature type="domain" description="RNA polymerase Rpb1" evidence="9">
    <location>
        <begin position="20"/>
        <end position="86"/>
    </location>
</feature>
<feature type="domain" description="RNA polymerase Rpb1" evidence="8">
    <location>
        <begin position="90"/>
        <end position="172"/>
    </location>
</feature>
<gene>
    <name evidence="10" type="ORF">TCM_041976</name>
</gene>
<dbReference type="STRING" id="3641.A0A061GYE8"/>
<dbReference type="Gramene" id="EOY34232">
    <property type="protein sequence ID" value="EOY34232"/>
    <property type="gene ID" value="TCM_041976"/>
</dbReference>
<dbReference type="Gene3D" id="1.10.132.30">
    <property type="match status" value="1"/>
</dbReference>
<evidence type="ECO:0000313" key="11">
    <source>
        <dbReference type="Proteomes" id="UP000026915"/>
    </source>
</evidence>
<keyword evidence="5" id="KW-0479">Metal-binding</keyword>
<keyword evidence="7" id="KW-0804">Transcription</keyword>
<accession>A0A061GYE8</accession>
<evidence type="ECO:0000259" key="9">
    <source>
        <dbReference type="Pfam" id="PF05000"/>
    </source>
</evidence>
<evidence type="ECO:0000256" key="4">
    <source>
        <dbReference type="ARBA" id="ARBA00022695"/>
    </source>
</evidence>
<dbReference type="GO" id="GO:0000428">
    <property type="term" value="C:DNA-directed RNA polymerase complex"/>
    <property type="evidence" value="ECO:0007669"/>
    <property type="project" value="UniProtKB-KW"/>
</dbReference>
<dbReference type="InterPro" id="IPR007083">
    <property type="entry name" value="RNA_pol_Rpb1_4"/>
</dbReference>
<dbReference type="GO" id="GO:0003677">
    <property type="term" value="F:DNA binding"/>
    <property type="evidence" value="ECO:0007669"/>
    <property type="project" value="InterPro"/>
</dbReference>
<reference evidence="10 11" key="1">
    <citation type="journal article" date="2013" name="Genome Biol.">
        <title>The genome sequence of the most widely cultivated cacao type and its use to identify candidate genes regulating pod color.</title>
        <authorList>
            <person name="Motamayor J.C."/>
            <person name="Mockaitis K."/>
            <person name="Schmutz J."/>
            <person name="Haiminen N."/>
            <person name="Iii D.L."/>
            <person name="Cornejo O."/>
            <person name="Findley S.D."/>
            <person name="Zheng P."/>
            <person name="Utro F."/>
            <person name="Royaert S."/>
            <person name="Saski C."/>
            <person name="Jenkins J."/>
            <person name="Podicheti R."/>
            <person name="Zhao M."/>
            <person name="Scheffler B.E."/>
            <person name="Stack J.C."/>
            <person name="Feltus F.A."/>
            <person name="Mustiga G.M."/>
            <person name="Amores F."/>
            <person name="Phillips W."/>
            <person name="Marelli J.P."/>
            <person name="May G.D."/>
            <person name="Shapiro H."/>
            <person name="Ma J."/>
            <person name="Bustamante C.D."/>
            <person name="Schnell R.J."/>
            <person name="Main D."/>
            <person name="Gilbert D."/>
            <person name="Parida L."/>
            <person name="Kuhn D.N."/>
        </authorList>
    </citation>
    <scope>NUCLEOTIDE SEQUENCE [LARGE SCALE GENOMIC DNA]</scope>
    <source>
        <strain evidence="11">cv. Matina 1-6</strain>
    </source>
</reference>
<dbReference type="Gene3D" id="1.10.150.390">
    <property type="match status" value="1"/>
</dbReference>
<keyword evidence="11" id="KW-1185">Reference proteome</keyword>
<organism evidence="10 11">
    <name type="scientific">Theobroma cacao</name>
    <name type="common">Cacao</name>
    <name type="synonym">Cocoa</name>
    <dbReference type="NCBI Taxonomy" id="3641"/>
    <lineage>
        <taxon>Eukaryota</taxon>
        <taxon>Viridiplantae</taxon>
        <taxon>Streptophyta</taxon>
        <taxon>Embryophyta</taxon>
        <taxon>Tracheophyta</taxon>
        <taxon>Spermatophyta</taxon>
        <taxon>Magnoliopsida</taxon>
        <taxon>eudicotyledons</taxon>
        <taxon>Gunneridae</taxon>
        <taxon>Pentapetalae</taxon>
        <taxon>rosids</taxon>
        <taxon>malvids</taxon>
        <taxon>Malvales</taxon>
        <taxon>Malvaceae</taxon>
        <taxon>Byttnerioideae</taxon>
        <taxon>Theobroma</taxon>
    </lineage>
</organism>
<protein>
    <recommendedName>
        <fullName evidence="1">DNA-directed RNA polymerase</fullName>
        <ecNumber evidence="1">2.7.7.6</ecNumber>
    </recommendedName>
</protein>
<dbReference type="Proteomes" id="UP000026915">
    <property type="component" value="Chromosome 9"/>
</dbReference>
<dbReference type="eggNOG" id="KOG0261">
    <property type="taxonomic scope" value="Eukaryota"/>
</dbReference>
<dbReference type="EMBL" id="CM001887">
    <property type="protein sequence ID" value="EOY34232.1"/>
    <property type="molecule type" value="Genomic_DNA"/>
</dbReference>
<dbReference type="GO" id="GO:0006351">
    <property type="term" value="P:DNA-templated transcription"/>
    <property type="evidence" value="ECO:0007669"/>
    <property type="project" value="InterPro"/>
</dbReference>